<gene>
    <name evidence="1" type="ORF">AAM4_2255</name>
</gene>
<evidence type="ECO:0000313" key="1">
    <source>
        <dbReference type="EMBL" id="CED92087.1"/>
    </source>
</evidence>
<name>A0A1L7RDL0_9ACTO</name>
<organism evidence="1">
    <name type="scientific">Actinomyces succiniciruminis</name>
    <dbReference type="NCBI Taxonomy" id="1522002"/>
    <lineage>
        <taxon>Bacteria</taxon>
        <taxon>Bacillati</taxon>
        <taxon>Actinomycetota</taxon>
        <taxon>Actinomycetes</taxon>
        <taxon>Actinomycetales</taxon>
        <taxon>Actinomycetaceae</taxon>
        <taxon>Actinomyces</taxon>
    </lineage>
</organism>
<accession>A0A1L7RDL0</accession>
<reference evidence="1" key="1">
    <citation type="submission" date="2014-07" db="EMBL/GenBank/DDBJ databases">
        <authorList>
            <person name="Zhang J.E."/>
            <person name="Yang H."/>
            <person name="Guo J."/>
            <person name="Deng Z."/>
            <person name="Luo H."/>
            <person name="Luo M."/>
            <person name="Zhao B."/>
        </authorList>
    </citation>
    <scope>NUCLEOTIDE SEQUENCE</scope>
    <source>
        <strain evidence="1">AM4</strain>
    </source>
</reference>
<dbReference type="AlphaFoldDB" id="A0A1L7RDL0"/>
<sequence>HTVKTMLAEGLDPTYRSVAARIINHPPTGLPQAQNNA</sequence>
<dbReference type="EMBL" id="LK995530">
    <property type="protein sequence ID" value="CED92087.1"/>
    <property type="molecule type" value="Genomic_DNA"/>
</dbReference>
<feature type="non-terminal residue" evidence="1">
    <location>
        <position position="1"/>
    </location>
</feature>
<proteinExistence type="predicted"/>
<protein>
    <submittedName>
        <fullName evidence="1">Uncharacterized protein</fullName>
    </submittedName>
</protein>